<evidence type="ECO:0000256" key="1">
    <source>
        <dbReference type="ARBA" id="ARBA00007468"/>
    </source>
</evidence>
<dbReference type="Pfam" id="PF14954">
    <property type="entry name" value="LIX1"/>
    <property type="match status" value="1"/>
</dbReference>
<reference evidence="2 3" key="1">
    <citation type="journal article" date="2019" name="Sci. Data">
        <title>Hybrid genome assembly and annotation of Danionella translucida.</title>
        <authorList>
            <person name="Kadobianskyi M."/>
            <person name="Schulze L."/>
            <person name="Schuelke M."/>
            <person name="Judkewitz B."/>
        </authorList>
    </citation>
    <scope>NUCLEOTIDE SEQUENCE [LARGE SCALE GENOMIC DNA]</scope>
    <source>
        <strain evidence="2 3">Bolton</strain>
    </source>
</reference>
<dbReference type="Proteomes" id="UP000316079">
    <property type="component" value="Unassembled WGS sequence"/>
</dbReference>
<dbReference type="AlphaFoldDB" id="A0A553Q6N1"/>
<evidence type="ECO:0000313" key="2">
    <source>
        <dbReference type="EMBL" id="TRY85591.1"/>
    </source>
</evidence>
<dbReference type="GO" id="GO:0097352">
    <property type="term" value="P:autophagosome maturation"/>
    <property type="evidence" value="ECO:0007669"/>
    <property type="project" value="TreeGrafter"/>
</dbReference>
<organism evidence="2 3">
    <name type="scientific">Danionella cerebrum</name>
    <dbReference type="NCBI Taxonomy" id="2873325"/>
    <lineage>
        <taxon>Eukaryota</taxon>
        <taxon>Metazoa</taxon>
        <taxon>Chordata</taxon>
        <taxon>Craniata</taxon>
        <taxon>Vertebrata</taxon>
        <taxon>Euteleostomi</taxon>
        <taxon>Actinopterygii</taxon>
        <taxon>Neopterygii</taxon>
        <taxon>Teleostei</taxon>
        <taxon>Ostariophysi</taxon>
        <taxon>Cypriniformes</taxon>
        <taxon>Danionidae</taxon>
        <taxon>Danioninae</taxon>
        <taxon>Danionella</taxon>
    </lineage>
</organism>
<keyword evidence="3" id="KW-1185">Reference proteome</keyword>
<evidence type="ECO:0000313" key="3">
    <source>
        <dbReference type="Proteomes" id="UP000316079"/>
    </source>
</evidence>
<dbReference type="EMBL" id="SRMA01026269">
    <property type="protein sequence ID" value="TRY85591.1"/>
    <property type="molecule type" value="Genomic_DNA"/>
</dbReference>
<accession>A0A553Q6N1</accession>
<protein>
    <submittedName>
        <fullName evidence="2">Uncharacterized protein</fullName>
    </submittedName>
</protein>
<dbReference type="GO" id="GO:0005737">
    <property type="term" value="C:cytoplasm"/>
    <property type="evidence" value="ECO:0007669"/>
    <property type="project" value="TreeGrafter"/>
</dbReference>
<dbReference type="InterPro" id="IPR029270">
    <property type="entry name" value="LIX1"/>
</dbReference>
<dbReference type="OrthoDB" id="6250996at2759"/>
<proteinExistence type="inferred from homology"/>
<name>A0A553Q6N1_9TELE</name>
<sequence length="280" mass="32029">MLQQFWEQKQVIGKFMESEDLVVYESVPSQGPPYVCYVTLPGGSCFGNYKNCYSTAEAMRDAAQVALMNSTFNELPCRRITPEFISHSVSEALNTTSGSMADASDPGTSIGAYCLMLKLNIGKTMLEFQETMTVFQLLHWNGTLKALREMKCSRQNVIQYYSNQHLDESMRSNMALDWLQKEHLYPGLLSQELELAHKELADTRRAGRELRFYKEKEEILHLALRQANGEELDGQNSEGLSWTEGTEFEYLTQEEEYKHKEHLTEYCSLYSQGSDGESLE</sequence>
<dbReference type="STRING" id="623744.A0A553Q6N1"/>
<dbReference type="InterPro" id="IPR051436">
    <property type="entry name" value="Autophagy-related_EPG5"/>
</dbReference>
<comment type="caution">
    <text evidence="2">The sequence shown here is derived from an EMBL/GenBank/DDBJ whole genome shotgun (WGS) entry which is preliminary data.</text>
</comment>
<dbReference type="PANTHER" id="PTHR31139:SF5">
    <property type="entry name" value="PROTEIN LIMB EXPRESSION 1 HOMOLOG"/>
    <property type="match status" value="1"/>
</dbReference>
<gene>
    <name evidence="2" type="ORF">DNTS_010167</name>
</gene>
<comment type="similarity">
    <text evidence="1">Belongs to the LIX1 family.</text>
</comment>
<dbReference type="PANTHER" id="PTHR31139">
    <property type="entry name" value="ECTOPIC P GRANULES PROTEIN 5 HOMOLOG"/>
    <property type="match status" value="1"/>
</dbReference>